<dbReference type="SUPFAM" id="SSF55781">
    <property type="entry name" value="GAF domain-like"/>
    <property type="match status" value="2"/>
</dbReference>
<dbReference type="Proteomes" id="UP000625316">
    <property type="component" value="Unassembled WGS sequence"/>
</dbReference>
<feature type="domain" description="EAL" evidence="1">
    <location>
        <begin position="546"/>
        <end position="805"/>
    </location>
</feature>
<dbReference type="EMBL" id="JADEXQ010000093">
    <property type="protein sequence ID" value="MBE9032206.1"/>
    <property type="molecule type" value="Genomic_DNA"/>
</dbReference>
<dbReference type="PANTHER" id="PTHR44757">
    <property type="entry name" value="DIGUANYLATE CYCLASE DGCP"/>
    <property type="match status" value="1"/>
</dbReference>
<comment type="caution">
    <text evidence="3">The sequence shown here is derived from an EMBL/GenBank/DDBJ whole genome shotgun (WGS) entry which is preliminary data.</text>
</comment>
<evidence type="ECO:0000259" key="1">
    <source>
        <dbReference type="PROSITE" id="PS50883"/>
    </source>
</evidence>
<proteinExistence type="predicted"/>
<dbReference type="Gene3D" id="3.30.70.270">
    <property type="match status" value="1"/>
</dbReference>
<sequence>MTWRPTTPLISSGNWRHPFGPRAIHPIISTPIAQPVIPGDGNHAAAIAQLSQQALAGLEVRALLQLAAQIVTQVLAVKVCAIWEIRANHQTLACHTIVGTIAPATSLQLQHWDWPQIRQRNTPPLHFSAPLHHCDPQTQPTHYQAESVHNLACLINGNGASAFGILEIYTPQPQVFTPADIEFLQAIAQFISTAIQRHQHDRLLHIRNASLEEIAANCALTDIFQHLCQAIETDIPDARCSIIQLDEAGQQVAMQASPRLPEYYTLDRETYPIDKLPAFYQQVLNTQSAYIWDGQLALTTADPTWDTYAAANQLQAVWVIPFCNAAKPEQVHGFLTIAHSTAASPQPQNHQLIETVAHLAAVATENHRNAHKLEKQAMYDGLTGLPNRIFFMQQLSAQLQARQEPFALLFLDVDHFKLVNDSMGHNAGDELLVEITRRLIPCIRRTDMFARLGGDEFAIMLNGVLNVGQAQSIADQIKAVLSLPFKILDREVFASVSIGIAHSDNYYASPAEILRDADIAMYRAKSLGRSRAATFDKTMHANVLDRMQIEMELRRVVDQLFLDGSSQLQLYYQPIVSLKTGKVAGFEALIRWMHPERGTISPLEFIPIAEEIGLIIPIGQWVIQEACQQLSRWQNELNIPDLSMSINVSSRQFLQADFLPMVQQILEYTGISPDCLKIEITESVLMETANTVLERLEYLRDLGVRLSLDDFGTGYSSLSYLQQFPINTLKVDRSFVNTLSEDQDQVVQAIVALTDGLAMDAVAEGIETKEQLAHLRFLGCEYGQGYFFSPPMCREQAEAMLIDKPHWPDPLSLLATAQTPATLPQAIE</sequence>
<dbReference type="SMART" id="SM00052">
    <property type="entry name" value="EAL"/>
    <property type="match status" value="1"/>
</dbReference>
<evidence type="ECO:0000313" key="4">
    <source>
        <dbReference type="Proteomes" id="UP000625316"/>
    </source>
</evidence>
<dbReference type="InterPro" id="IPR052155">
    <property type="entry name" value="Biofilm_reg_signaling"/>
</dbReference>
<dbReference type="InterPro" id="IPR029787">
    <property type="entry name" value="Nucleotide_cyclase"/>
</dbReference>
<dbReference type="InterPro" id="IPR000160">
    <property type="entry name" value="GGDEF_dom"/>
</dbReference>
<protein>
    <submittedName>
        <fullName evidence="3">EAL domain-containing protein</fullName>
    </submittedName>
</protein>
<evidence type="ECO:0000313" key="3">
    <source>
        <dbReference type="EMBL" id="MBE9032206.1"/>
    </source>
</evidence>
<keyword evidence="4" id="KW-1185">Reference proteome</keyword>
<dbReference type="SMART" id="SM00267">
    <property type="entry name" value="GGDEF"/>
    <property type="match status" value="1"/>
</dbReference>
<dbReference type="RefSeq" id="WP_264327025.1">
    <property type="nucleotide sequence ID" value="NZ_JADEXQ010000093.1"/>
</dbReference>
<dbReference type="AlphaFoldDB" id="A0A928Z451"/>
<dbReference type="InterPro" id="IPR003018">
    <property type="entry name" value="GAF"/>
</dbReference>
<name>A0A928Z451_9CYAN</name>
<dbReference type="InterPro" id="IPR035919">
    <property type="entry name" value="EAL_sf"/>
</dbReference>
<dbReference type="Pfam" id="PF13185">
    <property type="entry name" value="GAF_2"/>
    <property type="match status" value="1"/>
</dbReference>
<dbReference type="CDD" id="cd01949">
    <property type="entry name" value="GGDEF"/>
    <property type="match status" value="1"/>
</dbReference>
<organism evidence="3 4">
    <name type="scientific">Romeriopsis navalis LEGE 11480</name>
    <dbReference type="NCBI Taxonomy" id="2777977"/>
    <lineage>
        <taxon>Bacteria</taxon>
        <taxon>Bacillati</taxon>
        <taxon>Cyanobacteriota</taxon>
        <taxon>Cyanophyceae</taxon>
        <taxon>Leptolyngbyales</taxon>
        <taxon>Leptolyngbyaceae</taxon>
        <taxon>Romeriopsis</taxon>
        <taxon>Romeriopsis navalis</taxon>
    </lineage>
</organism>
<dbReference type="PANTHER" id="PTHR44757:SF2">
    <property type="entry name" value="BIOFILM ARCHITECTURE MAINTENANCE PROTEIN MBAA"/>
    <property type="match status" value="1"/>
</dbReference>
<reference evidence="3" key="1">
    <citation type="submission" date="2020-10" db="EMBL/GenBank/DDBJ databases">
        <authorList>
            <person name="Castelo-Branco R."/>
            <person name="Eusebio N."/>
            <person name="Adriana R."/>
            <person name="Vieira A."/>
            <person name="Brugerolle De Fraissinette N."/>
            <person name="Rezende De Castro R."/>
            <person name="Schneider M.P."/>
            <person name="Vasconcelos V."/>
            <person name="Leao P.N."/>
        </authorList>
    </citation>
    <scope>NUCLEOTIDE SEQUENCE</scope>
    <source>
        <strain evidence="3">LEGE 11480</strain>
    </source>
</reference>
<dbReference type="PROSITE" id="PS50887">
    <property type="entry name" value="GGDEF"/>
    <property type="match status" value="1"/>
</dbReference>
<dbReference type="CDD" id="cd01948">
    <property type="entry name" value="EAL"/>
    <property type="match status" value="1"/>
</dbReference>
<feature type="domain" description="GGDEF" evidence="2">
    <location>
        <begin position="404"/>
        <end position="537"/>
    </location>
</feature>
<dbReference type="Gene3D" id="3.30.450.40">
    <property type="match status" value="2"/>
</dbReference>
<gene>
    <name evidence="3" type="ORF">IQ266_20920</name>
</gene>
<accession>A0A928Z451</accession>
<dbReference type="SMART" id="SM00065">
    <property type="entry name" value="GAF"/>
    <property type="match status" value="2"/>
</dbReference>
<dbReference type="InterPro" id="IPR029016">
    <property type="entry name" value="GAF-like_dom_sf"/>
</dbReference>
<dbReference type="Pfam" id="PF01590">
    <property type="entry name" value="GAF"/>
    <property type="match status" value="1"/>
</dbReference>
<dbReference type="SUPFAM" id="SSF55073">
    <property type="entry name" value="Nucleotide cyclase"/>
    <property type="match status" value="1"/>
</dbReference>
<dbReference type="Gene3D" id="3.20.20.450">
    <property type="entry name" value="EAL domain"/>
    <property type="match status" value="1"/>
</dbReference>
<evidence type="ECO:0000259" key="2">
    <source>
        <dbReference type="PROSITE" id="PS50887"/>
    </source>
</evidence>
<dbReference type="SUPFAM" id="SSF141868">
    <property type="entry name" value="EAL domain-like"/>
    <property type="match status" value="1"/>
</dbReference>
<dbReference type="Pfam" id="PF00990">
    <property type="entry name" value="GGDEF"/>
    <property type="match status" value="1"/>
</dbReference>
<dbReference type="Pfam" id="PF00563">
    <property type="entry name" value="EAL"/>
    <property type="match status" value="1"/>
</dbReference>
<dbReference type="NCBIfam" id="TIGR00254">
    <property type="entry name" value="GGDEF"/>
    <property type="match status" value="1"/>
</dbReference>
<dbReference type="InterPro" id="IPR043128">
    <property type="entry name" value="Rev_trsase/Diguanyl_cyclase"/>
</dbReference>
<dbReference type="InterPro" id="IPR001633">
    <property type="entry name" value="EAL_dom"/>
</dbReference>
<dbReference type="PROSITE" id="PS50883">
    <property type="entry name" value="EAL"/>
    <property type="match status" value="1"/>
</dbReference>